<proteinExistence type="predicted"/>
<dbReference type="PANTHER" id="PTHR31511">
    <property type="entry name" value="PROTEIN CBG23764"/>
    <property type="match status" value="1"/>
</dbReference>
<evidence type="ECO:0000313" key="1">
    <source>
        <dbReference type="EMBL" id="KAE9533985.1"/>
    </source>
</evidence>
<sequence>MELVSCERRLQKLINKTTFKHCTRYSDTLSAVTLENKIIKFDKPIYIGFTVLNISKTLMYDYHYNVMQRHYGEHIKLMYTDTDSLVYHIITDEFYTDLLENPNLMDRLDTADLPSNHPCYTTARTKVPGFFSDESKGDIISEFCALRAKSYAYKIHSSNTADTVERESIKANSPKRLRVRRHVVKNHTTLEDHRKCLFGEAGVKAYQENVSIRSFKHKLLTIRTNKLTRDEPEVWPELEFQLNPEGQPWTDADKEIAKMLLRCLMEYLVQSSLNGRTVGPWASFPNLGFTYRYLKATFSFFPSIKIKYIILAGIWVKRIAGQMADGPVLGTFFVKSVSYCELISKISLSVNFLTLFDVVGATWVLRLIGMVFESASTLCSHSGKTHKLNDLTYGC</sequence>
<dbReference type="PANTHER" id="PTHR31511:SF12">
    <property type="entry name" value="RHO TERMINATION FACTOR N-TERMINAL DOMAIN-CONTAINING PROTEIN"/>
    <property type="match status" value="1"/>
</dbReference>
<keyword evidence="2" id="KW-1185">Reference proteome</keyword>
<dbReference type="AlphaFoldDB" id="A0A6G0TK95"/>
<organism evidence="1 2">
    <name type="scientific">Aphis glycines</name>
    <name type="common">Soybean aphid</name>
    <dbReference type="NCBI Taxonomy" id="307491"/>
    <lineage>
        <taxon>Eukaryota</taxon>
        <taxon>Metazoa</taxon>
        <taxon>Ecdysozoa</taxon>
        <taxon>Arthropoda</taxon>
        <taxon>Hexapoda</taxon>
        <taxon>Insecta</taxon>
        <taxon>Pterygota</taxon>
        <taxon>Neoptera</taxon>
        <taxon>Paraneoptera</taxon>
        <taxon>Hemiptera</taxon>
        <taxon>Sternorrhyncha</taxon>
        <taxon>Aphidomorpha</taxon>
        <taxon>Aphidoidea</taxon>
        <taxon>Aphididae</taxon>
        <taxon>Aphidini</taxon>
        <taxon>Aphis</taxon>
        <taxon>Aphis</taxon>
    </lineage>
</organism>
<dbReference type="InterPro" id="IPR043502">
    <property type="entry name" value="DNA/RNA_pol_sf"/>
</dbReference>
<dbReference type="OrthoDB" id="414982at2759"/>
<dbReference type="SUPFAM" id="SSF56672">
    <property type="entry name" value="DNA/RNA polymerases"/>
    <property type="match status" value="1"/>
</dbReference>
<dbReference type="Gene3D" id="3.90.1600.10">
    <property type="entry name" value="Palm domain of DNA polymerase"/>
    <property type="match status" value="1"/>
</dbReference>
<gene>
    <name evidence="1" type="ORF">AGLY_008721</name>
</gene>
<dbReference type="GO" id="GO:0071897">
    <property type="term" value="P:DNA biosynthetic process"/>
    <property type="evidence" value="ECO:0007669"/>
    <property type="project" value="UniProtKB-ARBA"/>
</dbReference>
<dbReference type="InterPro" id="IPR023211">
    <property type="entry name" value="DNA_pol_palm_dom_sf"/>
</dbReference>
<accession>A0A6G0TK95</accession>
<name>A0A6G0TK95_APHGL</name>
<dbReference type="EMBL" id="VYZN01000030">
    <property type="protein sequence ID" value="KAE9533985.1"/>
    <property type="molecule type" value="Genomic_DNA"/>
</dbReference>
<dbReference type="Proteomes" id="UP000475862">
    <property type="component" value="Unassembled WGS sequence"/>
</dbReference>
<reference evidence="1 2" key="1">
    <citation type="submission" date="2019-08" db="EMBL/GenBank/DDBJ databases">
        <title>The genome of the soybean aphid Biotype 1, its phylome, world population structure and adaptation to the North American continent.</title>
        <authorList>
            <person name="Giordano R."/>
            <person name="Donthu R.K."/>
            <person name="Hernandez A.G."/>
            <person name="Wright C.L."/>
            <person name="Zimin A.V."/>
        </authorList>
    </citation>
    <scope>NUCLEOTIDE SEQUENCE [LARGE SCALE GENOMIC DNA]</scope>
    <source>
        <tissue evidence="1">Whole aphids</tissue>
    </source>
</reference>
<evidence type="ECO:0000313" key="2">
    <source>
        <dbReference type="Proteomes" id="UP000475862"/>
    </source>
</evidence>
<protein>
    <recommendedName>
        <fullName evidence="3">DNA-directed DNA polymerase</fullName>
    </recommendedName>
</protein>
<comment type="caution">
    <text evidence="1">The sequence shown here is derived from an EMBL/GenBank/DDBJ whole genome shotgun (WGS) entry which is preliminary data.</text>
</comment>
<evidence type="ECO:0008006" key="3">
    <source>
        <dbReference type="Google" id="ProtNLM"/>
    </source>
</evidence>